<accession>X1KN54</accession>
<organism evidence="2">
    <name type="scientific">marine sediment metagenome</name>
    <dbReference type="NCBI Taxonomy" id="412755"/>
    <lineage>
        <taxon>unclassified sequences</taxon>
        <taxon>metagenomes</taxon>
        <taxon>ecological metagenomes</taxon>
    </lineage>
</organism>
<name>X1KN54_9ZZZZ</name>
<dbReference type="InterPro" id="IPR026444">
    <property type="entry name" value="Secre_tail"/>
</dbReference>
<dbReference type="Pfam" id="PF18962">
    <property type="entry name" value="Por_Secre_tail"/>
    <property type="match status" value="1"/>
</dbReference>
<dbReference type="Gene3D" id="2.60.40.4070">
    <property type="match status" value="1"/>
</dbReference>
<dbReference type="NCBIfam" id="TIGR04183">
    <property type="entry name" value="Por_Secre_tail"/>
    <property type="match status" value="1"/>
</dbReference>
<feature type="non-terminal residue" evidence="2">
    <location>
        <position position="1"/>
    </location>
</feature>
<dbReference type="AlphaFoldDB" id="X1KN54"/>
<sequence length="468" mass="51287">YTYYIWGYDNINQKTEVNKFMYYGGWCGNMLNIQETGPDGEPLANPIIYMKGGTEKWIIGSDPADNTFLETTSYDLGPGFVNAPAVAFQPGDFTKFFIRVGSKDTSIHGIRKMNLVPNGVSIFDTEWGDDGMASWTQTSAGGIHGGPEIIGDYIFATDNMYQTSPEAGSNFYYISLVEGEVEREIDMSDWWSSADDLEKGGKMNRGPGGIMARGKYIFLNSHHSCIKQMVDPMAEDEEDFYVWTNQNGDYVLDFHSEPDAPKPWVCADFVAPFTYHLSADANLFSITAAYDMGAISFGLLAPDGDGIGYMAYAGDTATWKIYNHFVDSGSAFDGIYSDNQASSDSVWPVPADEIVLGVWYVGHDSIKGVISKEVAVEADAPAEFAVTQNSPNPFNPATTISFSTAGDGNVSIDVFNIAGQKVANIANEYRNAGNHTVTWNASGFSAGVYFYTVKYGDLLKTMKMTLLK</sequence>
<comment type="caution">
    <text evidence="2">The sequence shown here is derived from an EMBL/GenBank/DDBJ whole genome shotgun (WGS) entry which is preliminary data.</text>
</comment>
<dbReference type="EMBL" id="BARV01001069">
    <property type="protein sequence ID" value="GAH91574.1"/>
    <property type="molecule type" value="Genomic_DNA"/>
</dbReference>
<evidence type="ECO:0000259" key="1">
    <source>
        <dbReference type="Pfam" id="PF18962"/>
    </source>
</evidence>
<protein>
    <recommendedName>
        <fullName evidence="1">Secretion system C-terminal sorting domain-containing protein</fullName>
    </recommendedName>
</protein>
<evidence type="ECO:0000313" key="2">
    <source>
        <dbReference type="EMBL" id="GAH91574.1"/>
    </source>
</evidence>
<feature type="domain" description="Secretion system C-terminal sorting" evidence="1">
    <location>
        <begin position="391"/>
        <end position="460"/>
    </location>
</feature>
<gene>
    <name evidence="2" type="ORF">S06H3_03324</name>
</gene>
<proteinExistence type="predicted"/>
<reference evidence="2" key="1">
    <citation type="journal article" date="2014" name="Front. Microbiol.">
        <title>High frequency of phylogenetically diverse reductive dehalogenase-homologous genes in deep subseafloor sedimentary metagenomes.</title>
        <authorList>
            <person name="Kawai M."/>
            <person name="Futagami T."/>
            <person name="Toyoda A."/>
            <person name="Takaki Y."/>
            <person name="Nishi S."/>
            <person name="Hori S."/>
            <person name="Arai W."/>
            <person name="Tsubouchi T."/>
            <person name="Morono Y."/>
            <person name="Uchiyama I."/>
            <person name="Ito T."/>
            <person name="Fujiyama A."/>
            <person name="Inagaki F."/>
            <person name="Takami H."/>
        </authorList>
    </citation>
    <scope>NUCLEOTIDE SEQUENCE</scope>
    <source>
        <strain evidence="2">Expedition CK06-06</strain>
    </source>
</reference>